<evidence type="ECO:0000313" key="7">
    <source>
        <dbReference type="EMBL" id="MFD2830947.1"/>
    </source>
</evidence>
<dbReference type="InterPro" id="IPR043148">
    <property type="entry name" value="TagF_C"/>
</dbReference>
<keyword evidence="3" id="KW-1003">Cell membrane</keyword>
<evidence type="ECO:0000256" key="2">
    <source>
        <dbReference type="ARBA" id="ARBA00010488"/>
    </source>
</evidence>
<accession>A0ABW5WX90</accession>
<evidence type="ECO:0000256" key="4">
    <source>
        <dbReference type="ARBA" id="ARBA00022679"/>
    </source>
</evidence>
<dbReference type="Gene3D" id="3.40.50.11820">
    <property type="match status" value="1"/>
</dbReference>
<dbReference type="Proteomes" id="UP001597519">
    <property type="component" value="Unassembled WGS sequence"/>
</dbReference>
<dbReference type="EMBL" id="JBHUOQ010000004">
    <property type="protein sequence ID" value="MFD2830947.1"/>
    <property type="molecule type" value="Genomic_DNA"/>
</dbReference>
<dbReference type="RefSeq" id="WP_377774463.1">
    <property type="nucleotide sequence ID" value="NZ_JBHUOQ010000004.1"/>
</dbReference>
<keyword evidence="4" id="KW-0808">Transferase</keyword>
<comment type="similarity">
    <text evidence="2">Belongs to the CDP-glycerol glycerophosphotransferase family.</text>
</comment>
<evidence type="ECO:0000313" key="8">
    <source>
        <dbReference type="Proteomes" id="UP001597519"/>
    </source>
</evidence>
<evidence type="ECO:0000256" key="5">
    <source>
        <dbReference type="ARBA" id="ARBA00022944"/>
    </source>
</evidence>
<protein>
    <submittedName>
        <fullName evidence="7">CDP-glycerol glycerophosphotransferase family protein</fullName>
    </submittedName>
</protein>
<dbReference type="PANTHER" id="PTHR37316:SF1">
    <property type="entry name" value="TEICHOIC ACID GLYCEROL-PHOSPHATE PRIMASE"/>
    <property type="match status" value="1"/>
</dbReference>
<proteinExistence type="inferred from homology"/>
<name>A0ABW5WX90_9STAP</name>
<comment type="caution">
    <text evidence="7">The sequence shown here is derived from an EMBL/GenBank/DDBJ whole genome shotgun (WGS) entry which is preliminary data.</text>
</comment>
<dbReference type="SUPFAM" id="SSF53756">
    <property type="entry name" value="UDP-Glycosyltransferase/glycogen phosphorylase"/>
    <property type="match status" value="1"/>
</dbReference>
<keyword evidence="5" id="KW-0777">Teichoic acid biosynthesis</keyword>
<comment type="subcellular location">
    <subcellularLocation>
        <location evidence="1">Cell membrane</location>
        <topology evidence="1">Peripheral membrane protein</topology>
    </subcellularLocation>
</comment>
<reference evidence="8" key="1">
    <citation type="journal article" date="2019" name="Int. J. Syst. Evol. Microbiol.">
        <title>The Global Catalogue of Microorganisms (GCM) 10K type strain sequencing project: providing services to taxonomists for standard genome sequencing and annotation.</title>
        <authorList>
            <consortium name="The Broad Institute Genomics Platform"/>
            <consortium name="The Broad Institute Genome Sequencing Center for Infectious Disease"/>
            <person name="Wu L."/>
            <person name="Ma J."/>
        </authorList>
    </citation>
    <scope>NUCLEOTIDE SEQUENCE [LARGE SCALE GENOMIC DNA]</scope>
    <source>
        <strain evidence="8">KCTC 33575</strain>
    </source>
</reference>
<sequence>MIKEAALFLYLLLVRVLFSLCRCFSIQNKTVLLTSFGDNMQHVVTELERSTDSKVIILKEPRCSFRFQFQKQHVTLSFSPLSPIHFIRGMYHLATSRVVFVDNYHVILAGCRFHKSVTCVQLWHANGAVKLFGLKDKSVSGRTRSARHRFRAVYKNFHKLAVSSDDMASIFKEAFDKTDDSILRTGVPRTDFYFDEEKVSASRDAVRRKLSQPDDKILLLYAPTYRSEELNVESVNLDIFKLKEQLGERYHLLIRVHPAVNLSAVADDGFVTNVSGDYQIEELLAASDVLITDYSSTPFEFSILNKPMLFYPYDLASYEEKTGIWFDYQKNIPGNIAMTTKDLIRMIQTEDYHFHKVKSFNDRWNKYADGHSTERLINMLYR</sequence>
<evidence type="ECO:0000256" key="6">
    <source>
        <dbReference type="ARBA" id="ARBA00023136"/>
    </source>
</evidence>
<dbReference type="InterPro" id="IPR007554">
    <property type="entry name" value="Glycerophosphate_synth"/>
</dbReference>
<dbReference type="PANTHER" id="PTHR37316">
    <property type="entry name" value="TEICHOIC ACID GLYCEROL-PHOSPHATE PRIMASE"/>
    <property type="match status" value="1"/>
</dbReference>
<evidence type="ECO:0000256" key="3">
    <source>
        <dbReference type="ARBA" id="ARBA00022475"/>
    </source>
</evidence>
<evidence type="ECO:0000256" key="1">
    <source>
        <dbReference type="ARBA" id="ARBA00004202"/>
    </source>
</evidence>
<dbReference type="InterPro" id="IPR043149">
    <property type="entry name" value="TagF_N"/>
</dbReference>
<organism evidence="7 8">
    <name type="scientific">Corticicoccus populi</name>
    <dbReference type="NCBI Taxonomy" id="1812821"/>
    <lineage>
        <taxon>Bacteria</taxon>
        <taxon>Bacillati</taxon>
        <taxon>Bacillota</taxon>
        <taxon>Bacilli</taxon>
        <taxon>Bacillales</taxon>
        <taxon>Staphylococcaceae</taxon>
        <taxon>Corticicoccus</taxon>
    </lineage>
</organism>
<dbReference type="Gene3D" id="3.40.50.12580">
    <property type="match status" value="1"/>
</dbReference>
<keyword evidence="8" id="KW-1185">Reference proteome</keyword>
<dbReference type="InterPro" id="IPR051612">
    <property type="entry name" value="Teichoic_Acid_Biosynth"/>
</dbReference>
<keyword evidence="6" id="KW-0472">Membrane</keyword>
<dbReference type="Pfam" id="PF04464">
    <property type="entry name" value="Glyphos_transf"/>
    <property type="match status" value="1"/>
</dbReference>
<gene>
    <name evidence="7" type="ORF">ACFSX4_10780</name>
</gene>